<dbReference type="STRING" id="1576369.SAMN05421753_1223"/>
<keyword evidence="4" id="KW-0325">Glycoprotein</keyword>
<accession>A0A1I3RXF2</accession>
<organism evidence="8 9">
    <name type="scientific">Planctomicrobium piriforme</name>
    <dbReference type="NCBI Taxonomy" id="1576369"/>
    <lineage>
        <taxon>Bacteria</taxon>
        <taxon>Pseudomonadati</taxon>
        <taxon>Planctomycetota</taxon>
        <taxon>Planctomycetia</taxon>
        <taxon>Planctomycetales</taxon>
        <taxon>Planctomycetaceae</taxon>
        <taxon>Planctomicrobium</taxon>
    </lineage>
</organism>
<evidence type="ECO:0000313" key="8">
    <source>
        <dbReference type="EMBL" id="SFJ49997.1"/>
    </source>
</evidence>
<dbReference type="PANTHER" id="PTHR43108:SF8">
    <property type="entry name" value="SD21168P"/>
    <property type="match status" value="1"/>
</dbReference>
<dbReference type="AlphaFoldDB" id="A0A1I3RXF2"/>
<keyword evidence="9" id="KW-1185">Reference proteome</keyword>
<dbReference type="Gene3D" id="2.150.10.10">
    <property type="entry name" value="Serralysin-like metalloprotease, C-terminal"/>
    <property type="match status" value="1"/>
</dbReference>
<dbReference type="InterPro" id="IPR018511">
    <property type="entry name" value="Hemolysin-typ_Ca-bd_CS"/>
</dbReference>
<dbReference type="SUPFAM" id="SSF53649">
    <property type="entry name" value="Alkaline phosphatase-like"/>
    <property type="match status" value="1"/>
</dbReference>
<dbReference type="PRINTS" id="PR00313">
    <property type="entry name" value="CABNDNGRPT"/>
</dbReference>
<evidence type="ECO:0000256" key="1">
    <source>
        <dbReference type="ARBA" id="ARBA00008779"/>
    </source>
</evidence>
<dbReference type="CDD" id="cd16147">
    <property type="entry name" value="G6S"/>
    <property type="match status" value="1"/>
</dbReference>
<comment type="similarity">
    <text evidence="1">Belongs to the sulfatase family.</text>
</comment>
<dbReference type="OrthoDB" id="237120at2"/>
<dbReference type="Gene3D" id="3.40.720.10">
    <property type="entry name" value="Alkaline Phosphatase, subunit A"/>
    <property type="match status" value="1"/>
</dbReference>
<evidence type="ECO:0000256" key="3">
    <source>
        <dbReference type="ARBA" id="ARBA00022801"/>
    </source>
</evidence>
<dbReference type="PANTHER" id="PTHR43108">
    <property type="entry name" value="N-ACETYLGLUCOSAMINE-6-SULFATASE FAMILY MEMBER"/>
    <property type="match status" value="1"/>
</dbReference>
<dbReference type="Proteomes" id="UP000199518">
    <property type="component" value="Unassembled WGS sequence"/>
</dbReference>
<dbReference type="InterPro" id="IPR011049">
    <property type="entry name" value="Serralysin-like_metalloprot_C"/>
</dbReference>
<proteinExistence type="inferred from homology"/>
<dbReference type="GO" id="GO:0016787">
    <property type="term" value="F:hydrolase activity"/>
    <property type="evidence" value="ECO:0007669"/>
    <property type="project" value="UniProtKB-KW"/>
</dbReference>
<gene>
    <name evidence="8" type="ORF">SAMN05421753_1223</name>
</gene>
<feature type="domain" description="Bacterial Ig-like" evidence="7">
    <location>
        <begin position="669"/>
        <end position="759"/>
    </location>
</feature>
<dbReference type="Pfam" id="PF00884">
    <property type="entry name" value="Sulfatase"/>
    <property type="match status" value="1"/>
</dbReference>
<protein>
    <submittedName>
        <fullName evidence="8">Arylsulfatase A</fullName>
    </submittedName>
</protein>
<dbReference type="InterPro" id="IPR017850">
    <property type="entry name" value="Alkaline_phosphatase_core_sf"/>
</dbReference>
<dbReference type="InterPro" id="IPR044016">
    <property type="entry name" value="Big_13"/>
</dbReference>
<keyword evidence="3" id="KW-0378">Hydrolase</keyword>
<evidence type="ECO:0000259" key="7">
    <source>
        <dbReference type="Pfam" id="PF19077"/>
    </source>
</evidence>
<reference evidence="9" key="1">
    <citation type="submission" date="2016-10" db="EMBL/GenBank/DDBJ databases">
        <authorList>
            <person name="Varghese N."/>
            <person name="Submissions S."/>
        </authorList>
    </citation>
    <scope>NUCLEOTIDE SEQUENCE [LARGE SCALE GENOMIC DNA]</scope>
    <source>
        <strain evidence="9">DSM 26348</strain>
    </source>
</reference>
<feature type="domain" description="Sulfatase N-terminal" evidence="6">
    <location>
        <begin position="136"/>
        <end position="454"/>
    </location>
</feature>
<dbReference type="InterPro" id="IPR000917">
    <property type="entry name" value="Sulfatase_N"/>
</dbReference>
<evidence type="ECO:0000256" key="2">
    <source>
        <dbReference type="ARBA" id="ARBA00022729"/>
    </source>
</evidence>
<sequence length="1256" mass="133521">MLNWRHNWTRCGGSRGRRRCGNTSQGALTAQTLEPRVLFSMDGLTPAPVAGPIERVDAAPGVFNFLIQGTAEPSAVVTVLQTGGGEVGSARPDAEGRWNVRVDAATLINNQFAFAAYETDESGNRSVLSQEIRYQPNFVLINTDDMRWDSLPYLPQTSQLLGGSATNFVNSFTPTASCGPSRASLMTGQLASQSGVLYNLPPLGGLVNYDINSTLPVWLDAAGYRTGLFGKDRTNLVTDQEFESDPGTQPLPGWDEYFALYPVGYYNETINHNGVLTKLGTEADDYSTDVLADAVTEFISQGAENGPFFAYFAPHAPHYPGFPAARHLDAYDDIEPWRPPNFNVPANNTTAEIAYIDSLRQMQLASLLAIDEAVAAIYDKLTATGQLDNTVIVFTSDNGFQWGEHGNLGKGLVYEESIRVPLLIRDGRDPVQRVRDELVLNVDVTATLAGLAGATTTHTIDGRSLAPLVAGESVDWRTDFLVQNPRFSGPYAGVQQYAVRTERYLYTEKSVSDVQLFDLQNDPYELRNRAKDPKYAGVLARLKSRLDQLKPQDRMGPTVSQLEIALELSDLGIPQFQLTANVSDIASGGSEIRTPEYFLDQSGPNGSGKGIDTADGKFDSAVEAVTQNILLVRLAGLEPGDHTLTMNGRDLRGNWGDRVTSVFHLTPRPLLASASDTGDSSRDGLTLDNTPTLSGSTLPRAKVSLFATNQLTGETVLVGTRRADASGAWSITTTALSAAPYSMAAFAEALDGTTNRLSAAVSVQIVATLTNGLLQVVGTNLDDRIVVDGSAPNRTVVMFNGVSAGTVSNPSRIQILGHDGNDLLEVTGSIPANLSGGDGNDALYGGSGGDALNGGNGNDRLIGNGGSDRYLFSSLTLLSGLFNKATPTGMFNGFTDEITETQDGGSKDILDLTSVNSSITADLTPGRTGVVDYGSLFLPRFVRQTIVMSDSSQPAYLEQLLSGSGDDDLRGFLTQKMIGNAGDDIVTLSPRVNSQERVPLQGLSVTGSPEDEQVTVKLTATAGTLQLNTEIPAGIQGDQLKGNGTRSITLTASRRAINTTLAAATGLLLIAPLGGNLEELTVNMVASVRDTEQATDRFMIALQNSPVLGGVSGQVTYPPRGGSLLLAPDATVQDHEQNFAGGSLMVRFTGFSATTDALSISTGSSGTGELRVNGKSVLYDGSRIGTILSTGSSGESLAIRLTEGVTHDRLEQLLRAISYSSKSANPSRVARRVEFTLKDAAGAASNVVAKIVNFKS</sequence>
<evidence type="ECO:0000256" key="4">
    <source>
        <dbReference type="ARBA" id="ARBA00023180"/>
    </source>
</evidence>
<evidence type="ECO:0000259" key="6">
    <source>
        <dbReference type="Pfam" id="PF00884"/>
    </source>
</evidence>
<dbReference type="InterPro" id="IPR013783">
    <property type="entry name" value="Ig-like_fold"/>
</dbReference>
<name>A0A1I3RXF2_9PLAN</name>
<dbReference type="PROSITE" id="PS00330">
    <property type="entry name" value="HEMOLYSIN_CALCIUM"/>
    <property type="match status" value="1"/>
</dbReference>
<evidence type="ECO:0000256" key="5">
    <source>
        <dbReference type="SAM" id="MobiDB-lite"/>
    </source>
</evidence>
<feature type="region of interest" description="Disordered" evidence="5">
    <location>
        <begin position="673"/>
        <end position="693"/>
    </location>
</feature>
<dbReference type="SUPFAM" id="SSF51120">
    <property type="entry name" value="beta-Roll"/>
    <property type="match status" value="1"/>
</dbReference>
<keyword evidence="2" id="KW-0732">Signal</keyword>
<dbReference type="Pfam" id="PF19077">
    <property type="entry name" value="Big_13"/>
    <property type="match status" value="1"/>
</dbReference>
<dbReference type="InterPro" id="IPR024607">
    <property type="entry name" value="Sulfatase_CS"/>
</dbReference>
<dbReference type="PROSITE" id="PS00523">
    <property type="entry name" value="SULFATASE_1"/>
    <property type="match status" value="1"/>
</dbReference>
<dbReference type="Gene3D" id="2.60.40.10">
    <property type="entry name" value="Immunoglobulins"/>
    <property type="match status" value="1"/>
</dbReference>
<dbReference type="EMBL" id="FOQD01000022">
    <property type="protein sequence ID" value="SFJ49997.1"/>
    <property type="molecule type" value="Genomic_DNA"/>
</dbReference>
<evidence type="ECO:0000313" key="9">
    <source>
        <dbReference type="Proteomes" id="UP000199518"/>
    </source>
</evidence>
<dbReference type="Gene3D" id="6.20.50.90">
    <property type="match status" value="1"/>
</dbReference>